<evidence type="ECO:0000313" key="3">
    <source>
        <dbReference type="EMBL" id="MBO9153756.1"/>
    </source>
</evidence>
<dbReference type="SUPFAM" id="SSF55811">
    <property type="entry name" value="Nudix"/>
    <property type="match status" value="1"/>
</dbReference>
<dbReference type="InterPro" id="IPR000086">
    <property type="entry name" value="NUDIX_hydrolase_dom"/>
</dbReference>
<dbReference type="InterPro" id="IPR036388">
    <property type="entry name" value="WH-like_DNA-bd_sf"/>
</dbReference>
<dbReference type="Gene3D" id="1.10.10.10">
    <property type="entry name" value="Winged helix-like DNA-binding domain superfamily/Winged helix DNA-binding domain"/>
    <property type="match status" value="1"/>
</dbReference>
<dbReference type="InterPro" id="IPR015797">
    <property type="entry name" value="NUDIX_hydrolase-like_dom_sf"/>
</dbReference>
<dbReference type="EMBL" id="JAGHKP010000003">
    <property type="protein sequence ID" value="MBO9153756.1"/>
    <property type="molecule type" value="Genomic_DNA"/>
</dbReference>
<dbReference type="RefSeq" id="WP_209146879.1">
    <property type="nucleotide sequence ID" value="NZ_JAGHKP010000003.1"/>
</dbReference>
<reference evidence="4" key="1">
    <citation type="submission" date="2021-03" db="EMBL/GenBank/DDBJ databases">
        <title>Assistant Professor.</title>
        <authorList>
            <person name="Huq M.A."/>
        </authorList>
    </citation>
    <scope>NUCLEOTIDE SEQUENCE [LARGE SCALE GENOMIC DNA]</scope>
    <source>
        <strain evidence="4">MAH-28</strain>
    </source>
</reference>
<dbReference type="Gene3D" id="3.90.79.10">
    <property type="entry name" value="Nucleoside Triphosphate Pyrophosphohydrolase"/>
    <property type="match status" value="1"/>
</dbReference>
<feature type="domain" description="NrtR DNA-binding winged helix" evidence="2">
    <location>
        <begin position="153"/>
        <end position="213"/>
    </location>
</feature>
<dbReference type="PANTHER" id="PTHR43736">
    <property type="entry name" value="ADP-RIBOSE PYROPHOSPHATASE"/>
    <property type="match status" value="1"/>
</dbReference>
<dbReference type="CDD" id="cd18873">
    <property type="entry name" value="NUDIX_NadM_like"/>
    <property type="match status" value="1"/>
</dbReference>
<sequence length="236" mass="27689">MKISQYSGKNRVLVAVDCIIFGFDGTEMKILLIKRGFEPEKGRWSLMGGIIQTHETLDHAASRVLKQLTGLENVYMEQLHTFGEVERDPVERTLSVVYFSLIDINKFKKQINQDYHSEWFPLKKLPSLIFDHRDMVELAKQKLRYKAAFHPIVFEMLPEKFTLPQLQNLYEGIFDTLMDKRNFSRKVLSTGLLIKQKDKERLSSKRGAFYYKLDKRKYQTKFNAFLNFIPNPSNPA</sequence>
<feature type="domain" description="Nudix hydrolase" evidence="1">
    <location>
        <begin position="14"/>
        <end position="136"/>
    </location>
</feature>
<comment type="caution">
    <text evidence="3">The sequence shown here is derived from an EMBL/GenBank/DDBJ whole genome shotgun (WGS) entry which is preliminary data.</text>
</comment>
<evidence type="ECO:0000259" key="2">
    <source>
        <dbReference type="Pfam" id="PF21906"/>
    </source>
</evidence>
<dbReference type="Pfam" id="PF21906">
    <property type="entry name" value="WHD_NrtR"/>
    <property type="match status" value="1"/>
</dbReference>
<keyword evidence="3" id="KW-0378">Hydrolase</keyword>
<dbReference type="InterPro" id="IPR036390">
    <property type="entry name" value="WH_DNA-bd_sf"/>
</dbReference>
<dbReference type="PANTHER" id="PTHR43736:SF4">
    <property type="entry name" value="SLR1690 PROTEIN"/>
    <property type="match status" value="1"/>
</dbReference>
<proteinExistence type="predicted"/>
<keyword evidence="4" id="KW-1185">Reference proteome</keyword>
<name>A0ABS3YGF8_9BACT</name>
<evidence type="ECO:0000259" key="1">
    <source>
        <dbReference type="Pfam" id="PF00293"/>
    </source>
</evidence>
<dbReference type="GO" id="GO:0016787">
    <property type="term" value="F:hydrolase activity"/>
    <property type="evidence" value="ECO:0007669"/>
    <property type="project" value="UniProtKB-KW"/>
</dbReference>
<accession>A0ABS3YGF8</accession>
<gene>
    <name evidence="3" type="ORF">J7I43_16130</name>
</gene>
<dbReference type="InterPro" id="IPR054105">
    <property type="entry name" value="WHD_NrtR"/>
</dbReference>
<organism evidence="3 4">
    <name type="scientific">Chitinophaga chungangae</name>
    <dbReference type="NCBI Taxonomy" id="2821488"/>
    <lineage>
        <taxon>Bacteria</taxon>
        <taxon>Pseudomonadati</taxon>
        <taxon>Bacteroidota</taxon>
        <taxon>Chitinophagia</taxon>
        <taxon>Chitinophagales</taxon>
        <taxon>Chitinophagaceae</taxon>
        <taxon>Chitinophaga</taxon>
    </lineage>
</organism>
<dbReference type="Proteomes" id="UP000679126">
    <property type="component" value="Unassembled WGS sequence"/>
</dbReference>
<dbReference type="Pfam" id="PF00293">
    <property type="entry name" value="NUDIX"/>
    <property type="match status" value="1"/>
</dbReference>
<dbReference type="SUPFAM" id="SSF46785">
    <property type="entry name" value="Winged helix' DNA-binding domain"/>
    <property type="match status" value="1"/>
</dbReference>
<protein>
    <submittedName>
        <fullName evidence="3">NUDIX hydrolase</fullName>
    </submittedName>
</protein>
<evidence type="ECO:0000313" key="4">
    <source>
        <dbReference type="Proteomes" id="UP000679126"/>
    </source>
</evidence>